<accession>A0ABQ4YWX9</accession>
<sequence length="133" mass="15481">MDTNQSWEAFLWLFKRGTNCGIIDWYDPPMCDRAMPIISRLLRRINQLQQTITDYQAPETNVEEIVDYQAQEVNVEEIAHYPAHAPNVENHGDYQREARRMKMFFVAMNVVLVDAFCGNECCFSRCILLTAKG</sequence>
<organism evidence="1 2">
    <name type="scientific">Tanacetum coccineum</name>
    <dbReference type="NCBI Taxonomy" id="301880"/>
    <lineage>
        <taxon>Eukaryota</taxon>
        <taxon>Viridiplantae</taxon>
        <taxon>Streptophyta</taxon>
        <taxon>Embryophyta</taxon>
        <taxon>Tracheophyta</taxon>
        <taxon>Spermatophyta</taxon>
        <taxon>Magnoliopsida</taxon>
        <taxon>eudicotyledons</taxon>
        <taxon>Gunneridae</taxon>
        <taxon>Pentapetalae</taxon>
        <taxon>asterids</taxon>
        <taxon>campanulids</taxon>
        <taxon>Asterales</taxon>
        <taxon>Asteraceae</taxon>
        <taxon>Asteroideae</taxon>
        <taxon>Anthemideae</taxon>
        <taxon>Anthemidinae</taxon>
        <taxon>Tanacetum</taxon>
    </lineage>
</organism>
<protein>
    <recommendedName>
        <fullName evidence="3">Zinc finger, GRF-type</fullName>
    </recommendedName>
</protein>
<proteinExistence type="predicted"/>
<evidence type="ECO:0008006" key="3">
    <source>
        <dbReference type="Google" id="ProtNLM"/>
    </source>
</evidence>
<name>A0ABQ4YWX9_9ASTR</name>
<reference evidence="1" key="2">
    <citation type="submission" date="2022-01" db="EMBL/GenBank/DDBJ databases">
        <authorList>
            <person name="Yamashiro T."/>
            <person name="Shiraishi A."/>
            <person name="Satake H."/>
            <person name="Nakayama K."/>
        </authorList>
    </citation>
    <scope>NUCLEOTIDE SEQUENCE</scope>
</reference>
<reference evidence="1" key="1">
    <citation type="journal article" date="2022" name="Int. J. Mol. Sci.">
        <title>Draft Genome of Tanacetum Coccineum: Genomic Comparison of Closely Related Tanacetum-Family Plants.</title>
        <authorList>
            <person name="Yamashiro T."/>
            <person name="Shiraishi A."/>
            <person name="Nakayama K."/>
            <person name="Satake H."/>
        </authorList>
    </citation>
    <scope>NUCLEOTIDE SEQUENCE</scope>
</reference>
<comment type="caution">
    <text evidence="1">The sequence shown here is derived from an EMBL/GenBank/DDBJ whole genome shotgun (WGS) entry which is preliminary data.</text>
</comment>
<gene>
    <name evidence="1" type="ORF">Tco_0748022</name>
</gene>
<dbReference type="EMBL" id="BQNB010010750">
    <property type="protein sequence ID" value="GJS81481.1"/>
    <property type="molecule type" value="Genomic_DNA"/>
</dbReference>
<dbReference type="Proteomes" id="UP001151760">
    <property type="component" value="Unassembled WGS sequence"/>
</dbReference>
<evidence type="ECO:0000313" key="2">
    <source>
        <dbReference type="Proteomes" id="UP001151760"/>
    </source>
</evidence>
<evidence type="ECO:0000313" key="1">
    <source>
        <dbReference type="EMBL" id="GJS81481.1"/>
    </source>
</evidence>
<keyword evidence="2" id="KW-1185">Reference proteome</keyword>